<sequence>MLIIGAALVIFGPKRLPEIGRGLGRTVKEFKNGLDDSEKNKKE</sequence>
<keyword evidence="4" id="KW-0812">Transmembrane</keyword>
<keyword evidence="5" id="KW-0653">Protein transport</keyword>
<dbReference type="PANTHER" id="PTHR42982">
    <property type="entry name" value="SEC-INDEPENDENT PROTEIN TRANSLOCASE PROTEIN TATA"/>
    <property type="match status" value="1"/>
</dbReference>
<keyword evidence="8" id="KW-0472">Membrane</keyword>
<dbReference type="AlphaFoldDB" id="A0A0S6UBW6"/>
<protein>
    <submittedName>
        <fullName evidence="9">Sec-independent protein secretion pathway components</fullName>
    </submittedName>
</protein>
<keyword evidence="6" id="KW-1133">Transmembrane helix</keyword>
<gene>
    <name evidence="9" type="ORF">MTY_1939</name>
</gene>
<proteinExistence type="predicted"/>
<dbReference type="EMBL" id="DF238840">
    <property type="protein sequence ID" value="GAF26599.1"/>
    <property type="molecule type" value="Genomic_DNA"/>
</dbReference>
<dbReference type="Pfam" id="PF02416">
    <property type="entry name" value="TatA_B_E"/>
    <property type="match status" value="1"/>
</dbReference>
<dbReference type="SMR" id="A0A0S6UBW6"/>
<keyword evidence="2" id="KW-0813">Transport</keyword>
<evidence type="ECO:0000256" key="3">
    <source>
        <dbReference type="ARBA" id="ARBA00022475"/>
    </source>
</evidence>
<evidence type="ECO:0000256" key="6">
    <source>
        <dbReference type="ARBA" id="ARBA00022989"/>
    </source>
</evidence>
<dbReference type="Proteomes" id="UP000063718">
    <property type="component" value="Unassembled WGS sequence"/>
</dbReference>
<evidence type="ECO:0000256" key="2">
    <source>
        <dbReference type="ARBA" id="ARBA00022448"/>
    </source>
</evidence>
<dbReference type="InterPro" id="IPR006312">
    <property type="entry name" value="TatA/E"/>
</dbReference>
<evidence type="ECO:0000256" key="4">
    <source>
        <dbReference type="ARBA" id="ARBA00022692"/>
    </source>
</evidence>
<keyword evidence="7" id="KW-0811">Translocation</keyword>
<evidence type="ECO:0000313" key="9">
    <source>
        <dbReference type="EMBL" id="GAF26599.1"/>
    </source>
</evidence>
<dbReference type="InterPro" id="IPR003369">
    <property type="entry name" value="TatA/B/E"/>
</dbReference>
<reference evidence="9" key="1">
    <citation type="journal article" date="2014" name="Gene">
        <title>Genome-guided analysis of transformation efficiency and carbon dioxide assimilation by Moorella thermoacetica Y72.</title>
        <authorList>
            <person name="Tsukahara K."/>
            <person name="Kita A."/>
            <person name="Nakashimada Y."/>
            <person name="Hoshino T."/>
            <person name="Murakami K."/>
        </authorList>
    </citation>
    <scope>NUCLEOTIDE SEQUENCE [LARGE SCALE GENOMIC DNA]</scope>
    <source>
        <strain evidence="9">Y72</strain>
    </source>
</reference>
<organism evidence="9">
    <name type="scientific">Moorella thermoacetica Y72</name>
    <dbReference type="NCBI Taxonomy" id="1325331"/>
    <lineage>
        <taxon>Bacteria</taxon>
        <taxon>Bacillati</taxon>
        <taxon>Bacillota</taxon>
        <taxon>Clostridia</taxon>
        <taxon>Neomoorellales</taxon>
        <taxon>Neomoorellaceae</taxon>
        <taxon>Neomoorella</taxon>
    </lineage>
</organism>
<dbReference type="Gene3D" id="1.20.5.3310">
    <property type="match status" value="1"/>
</dbReference>
<comment type="subcellular location">
    <subcellularLocation>
        <location evidence="1">Cell membrane</location>
        <topology evidence="1">Single-pass membrane protein</topology>
    </subcellularLocation>
</comment>
<dbReference type="GO" id="GO:0005886">
    <property type="term" value="C:plasma membrane"/>
    <property type="evidence" value="ECO:0007669"/>
    <property type="project" value="UniProtKB-SubCell"/>
</dbReference>
<dbReference type="PANTHER" id="PTHR42982:SF1">
    <property type="entry name" value="SEC-INDEPENDENT PROTEIN TRANSLOCASE PROTEIN TATA"/>
    <property type="match status" value="1"/>
</dbReference>
<evidence type="ECO:0000256" key="5">
    <source>
        <dbReference type="ARBA" id="ARBA00022927"/>
    </source>
</evidence>
<evidence type="ECO:0000256" key="8">
    <source>
        <dbReference type="ARBA" id="ARBA00023136"/>
    </source>
</evidence>
<keyword evidence="3" id="KW-1003">Cell membrane</keyword>
<evidence type="ECO:0000256" key="7">
    <source>
        <dbReference type="ARBA" id="ARBA00023010"/>
    </source>
</evidence>
<dbReference type="NCBIfam" id="TIGR01411">
    <property type="entry name" value="tatAE"/>
    <property type="match status" value="1"/>
</dbReference>
<evidence type="ECO:0000256" key="1">
    <source>
        <dbReference type="ARBA" id="ARBA00004162"/>
    </source>
</evidence>
<accession>A0A0S6UBW6</accession>
<name>A0A0S6UBW6_NEOTH</name>
<dbReference type="GO" id="GO:0043953">
    <property type="term" value="P:protein transport by the Tat complex"/>
    <property type="evidence" value="ECO:0007669"/>
    <property type="project" value="InterPro"/>
</dbReference>